<dbReference type="EC" id="2.7.13.3" evidence="3"/>
<name>A0A6S6ZZF1_9BURK</name>
<proteinExistence type="predicted"/>
<keyword evidence="4" id="KW-0597">Phosphoprotein</keyword>
<dbReference type="AlphaFoldDB" id="A0A6S6ZZF1"/>
<dbReference type="PRINTS" id="PR00344">
    <property type="entry name" value="BCTRLSENSOR"/>
</dbReference>
<keyword evidence="9 10" id="KW-0472">Membrane</keyword>
<feature type="transmembrane region" description="Helical" evidence="10">
    <location>
        <begin position="183"/>
        <end position="207"/>
    </location>
</feature>
<evidence type="ECO:0000313" key="13">
    <source>
        <dbReference type="Proteomes" id="UP000494269"/>
    </source>
</evidence>
<evidence type="ECO:0000256" key="5">
    <source>
        <dbReference type="ARBA" id="ARBA00022679"/>
    </source>
</evidence>
<keyword evidence="13" id="KW-1185">Reference proteome</keyword>
<dbReference type="PANTHER" id="PTHR45436:SF5">
    <property type="entry name" value="SENSOR HISTIDINE KINASE TRCS"/>
    <property type="match status" value="1"/>
</dbReference>
<accession>A0A6S6ZZF1</accession>
<dbReference type="Pfam" id="PF02518">
    <property type="entry name" value="HATPase_c"/>
    <property type="match status" value="1"/>
</dbReference>
<dbReference type="GO" id="GO:0000160">
    <property type="term" value="P:phosphorelay signal transduction system"/>
    <property type="evidence" value="ECO:0007669"/>
    <property type="project" value="TreeGrafter"/>
</dbReference>
<sequence>MMTRRAGVLGSLRLRLLAGTLAWILVAVVMAGWGLSSLFRQHITQQLQAELTLHLNQLTAAINMGADGRPVVSPPLSDPRLEQPLSGLYWQVDRLADGGKPAAMGVARSRSLWDQTLDAPLKPVPRDADSGDQVYDLTGPAGRSLTALARVLKPAEEDAAPLRLIVAADRNVLAEPIERFNHMLAIALGALAVGLTAAAVVQVVVGLRPLARLRRQLAKQDAGSSRIDGQFPSEIQPLVDDFNQVLAMNADIVQRARTQAGNLAHAVKTPLTILANAASRDASVPAALVEEQVAMANRQINYHLARARAAAASGAADGRAPLQDAAAGLVRVMQRLYAQRGLQISMQGFTGTQVFRGEPQDLQEMLGNLLDNACKWARSQVVISVEPASGARLLMHIDDDGPGIEDDARERIFLRGVRMDEQLPGSGLGLDIVRDLVGTYGGEVHASPSPLGGLRVSLSLPGLADAI</sequence>
<feature type="domain" description="Histidine kinase" evidence="11">
    <location>
        <begin position="262"/>
        <end position="464"/>
    </location>
</feature>
<keyword evidence="5 12" id="KW-0808">Transferase</keyword>
<dbReference type="InterPro" id="IPR004358">
    <property type="entry name" value="Sig_transdc_His_kin-like_C"/>
</dbReference>
<evidence type="ECO:0000256" key="1">
    <source>
        <dbReference type="ARBA" id="ARBA00000085"/>
    </source>
</evidence>
<evidence type="ECO:0000256" key="10">
    <source>
        <dbReference type="SAM" id="Phobius"/>
    </source>
</evidence>
<comment type="subcellular location">
    <subcellularLocation>
        <location evidence="2">Membrane</location>
    </subcellularLocation>
</comment>
<dbReference type="Gene3D" id="3.30.565.10">
    <property type="entry name" value="Histidine kinase-like ATPase, C-terminal domain"/>
    <property type="match status" value="1"/>
</dbReference>
<evidence type="ECO:0000256" key="9">
    <source>
        <dbReference type="ARBA" id="ARBA00023136"/>
    </source>
</evidence>
<dbReference type="SUPFAM" id="SSF55874">
    <property type="entry name" value="ATPase domain of HSP90 chaperone/DNA topoisomerase II/histidine kinase"/>
    <property type="match status" value="1"/>
</dbReference>
<dbReference type="RefSeq" id="WP_175170045.1">
    <property type="nucleotide sequence ID" value="NZ_CADIJQ010000004.1"/>
</dbReference>
<dbReference type="InterPro" id="IPR050428">
    <property type="entry name" value="TCS_sensor_his_kinase"/>
</dbReference>
<evidence type="ECO:0000313" key="12">
    <source>
        <dbReference type="EMBL" id="CAB3705108.1"/>
    </source>
</evidence>
<protein>
    <recommendedName>
        <fullName evidence="3">histidine kinase</fullName>
        <ecNumber evidence="3">2.7.13.3</ecNumber>
    </recommendedName>
</protein>
<evidence type="ECO:0000256" key="2">
    <source>
        <dbReference type="ARBA" id="ARBA00004370"/>
    </source>
</evidence>
<dbReference type="GO" id="GO:0005886">
    <property type="term" value="C:plasma membrane"/>
    <property type="evidence" value="ECO:0007669"/>
    <property type="project" value="TreeGrafter"/>
</dbReference>
<keyword evidence="7 12" id="KW-0418">Kinase</keyword>
<evidence type="ECO:0000256" key="3">
    <source>
        <dbReference type="ARBA" id="ARBA00012438"/>
    </source>
</evidence>
<dbReference type="Proteomes" id="UP000494269">
    <property type="component" value="Unassembled WGS sequence"/>
</dbReference>
<dbReference type="PANTHER" id="PTHR45436">
    <property type="entry name" value="SENSOR HISTIDINE KINASE YKOH"/>
    <property type="match status" value="1"/>
</dbReference>
<evidence type="ECO:0000256" key="7">
    <source>
        <dbReference type="ARBA" id="ARBA00022777"/>
    </source>
</evidence>
<dbReference type="EMBL" id="CADIJQ010000004">
    <property type="protein sequence ID" value="CAB3705108.1"/>
    <property type="molecule type" value="Genomic_DNA"/>
</dbReference>
<reference evidence="12 13" key="1">
    <citation type="submission" date="2020-04" db="EMBL/GenBank/DDBJ databases">
        <authorList>
            <person name="De Canck E."/>
        </authorList>
    </citation>
    <scope>NUCLEOTIDE SEQUENCE [LARGE SCALE GENOMIC DNA]</scope>
    <source>
        <strain evidence="12 13">LMG 3441</strain>
    </source>
</reference>
<evidence type="ECO:0000256" key="4">
    <source>
        <dbReference type="ARBA" id="ARBA00022553"/>
    </source>
</evidence>
<organism evidence="12 13">
    <name type="scientific">Achromobacter kerstersii</name>
    <dbReference type="NCBI Taxonomy" id="1353890"/>
    <lineage>
        <taxon>Bacteria</taxon>
        <taxon>Pseudomonadati</taxon>
        <taxon>Pseudomonadota</taxon>
        <taxon>Betaproteobacteria</taxon>
        <taxon>Burkholderiales</taxon>
        <taxon>Alcaligenaceae</taxon>
        <taxon>Achromobacter</taxon>
    </lineage>
</organism>
<gene>
    <name evidence="12" type="primary">sasA_8</name>
    <name evidence="12" type="ORF">LMG3441_02779</name>
</gene>
<evidence type="ECO:0000259" key="11">
    <source>
        <dbReference type="PROSITE" id="PS50109"/>
    </source>
</evidence>
<dbReference type="GO" id="GO:0004673">
    <property type="term" value="F:protein histidine kinase activity"/>
    <property type="evidence" value="ECO:0007669"/>
    <property type="project" value="UniProtKB-EC"/>
</dbReference>
<dbReference type="InterPro" id="IPR005467">
    <property type="entry name" value="His_kinase_dom"/>
</dbReference>
<keyword evidence="6 10" id="KW-0812">Transmembrane</keyword>
<dbReference type="InterPro" id="IPR036890">
    <property type="entry name" value="HATPase_C_sf"/>
</dbReference>
<dbReference type="PROSITE" id="PS50109">
    <property type="entry name" value="HIS_KIN"/>
    <property type="match status" value="1"/>
</dbReference>
<evidence type="ECO:0000256" key="6">
    <source>
        <dbReference type="ARBA" id="ARBA00022692"/>
    </source>
</evidence>
<dbReference type="SMART" id="SM00387">
    <property type="entry name" value="HATPase_c"/>
    <property type="match status" value="1"/>
</dbReference>
<comment type="catalytic activity">
    <reaction evidence="1">
        <text>ATP + protein L-histidine = ADP + protein N-phospho-L-histidine.</text>
        <dbReference type="EC" id="2.7.13.3"/>
    </reaction>
</comment>
<dbReference type="InterPro" id="IPR003594">
    <property type="entry name" value="HATPase_dom"/>
</dbReference>
<keyword evidence="8 10" id="KW-1133">Transmembrane helix</keyword>
<evidence type="ECO:0000256" key="8">
    <source>
        <dbReference type="ARBA" id="ARBA00022989"/>
    </source>
</evidence>